<feature type="region of interest" description="Disordered" evidence="5">
    <location>
        <begin position="438"/>
        <end position="459"/>
    </location>
</feature>
<evidence type="ECO:0000313" key="7">
    <source>
        <dbReference type="EMBL" id="KAL3111785.1"/>
    </source>
</evidence>
<reference evidence="7 8" key="1">
    <citation type="submission" date="2024-10" db="EMBL/GenBank/DDBJ databases">
        <authorList>
            <person name="Kim D."/>
        </authorList>
    </citation>
    <scope>NUCLEOTIDE SEQUENCE [LARGE SCALE GENOMIC DNA]</scope>
    <source>
        <strain evidence="7">BH-2024</strain>
    </source>
</reference>
<protein>
    <recommendedName>
        <fullName evidence="9">G protein-coupled receptor</fullName>
    </recommendedName>
</protein>
<evidence type="ECO:0000256" key="6">
    <source>
        <dbReference type="SAM" id="Phobius"/>
    </source>
</evidence>
<dbReference type="PANTHER" id="PTHR47518:SF11">
    <property type="entry name" value="SERPENTINE RECEPTOR, CLASS E (EPSILON)-RELATED"/>
    <property type="match status" value="1"/>
</dbReference>
<feature type="transmembrane region" description="Helical" evidence="6">
    <location>
        <begin position="330"/>
        <end position="349"/>
    </location>
</feature>
<dbReference type="SUPFAM" id="SSF81321">
    <property type="entry name" value="Family A G protein-coupled receptor-like"/>
    <property type="match status" value="1"/>
</dbReference>
<dbReference type="EMBL" id="JBICBT010000492">
    <property type="protein sequence ID" value="KAL3111785.1"/>
    <property type="molecule type" value="Genomic_DNA"/>
</dbReference>
<proteinExistence type="predicted"/>
<comment type="subcellular location">
    <subcellularLocation>
        <location evidence="1">Membrane</location>
        <topology evidence="1">Multi-pass membrane protein</topology>
    </subcellularLocation>
</comment>
<feature type="transmembrane region" description="Helical" evidence="6">
    <location>
        <begin position="82"/>
        <end position="106"/>
    </location>
</feature>
<evidence type="ECO:0000313" key="8">
    <source>
        <dbReference type="Proteomes" id="UP001620626"/>
    </source>
</evidence>
<keyword evidence="2 6" id="KW-0812">Transmembrane</keyword>
<evidence type="ECO:0008006" key="9">
    <source>
        <dbReference type="Google" id="ProtNLM"/>
    </source>
</evidence>
<dbReference type="InterPro" id="IPR019408">
    <property type="entry name" value="7TM_GPCR_serpentine_rcpt_Srab"/>
</dbReference>
<dbReference type="AlphaFoldDB" id="A0ABD2L966"/>
<evidence type="ECO:0000256" key="3">
    <source>
        <dbReference type="ARBA" id="ARBA00022989"/>
    </source>
</evidence>
<dbReference type="GO" id="GO:0016020">
    <property type="term" value="C:membrane"/>
    <property type="evidence" value="ECO:0007669"/>
    <property type="project" value="UniProtKB-SubCell"/>
</dbReference>
<gene>
    <name evidence="7" type="ORF">niasHT_011072</name>
</gene>
<accession>A0ABD2L966</accession>
<sequence>MYHSVLSTANGIFWASQLVPNYSSVAVPPFVLSDPSSSAANGTLWPFQFVPNYSVPVPLSPPSHHSRPLFSSRPSGPAPLNLAIALLELALDILAPVPNLYFMHLLYFRHDLHNNLRVLLGSLSVCQITIAITRIPTQICYVFTGVFYIDHFRWLVFGHEIAVMYFRTIIVPMTVERVLATVLSKHYEQRESPFIGICAVFVTLVLSTLIGLYIGSELNNSLINNGVITFRGDFYGLYHIIDVTVRLFIWVVCFTVFVTLLLYNQRCYAFTRLPNKHSLVQRYQFAENVRSSRQLLAIGTIVFVCNLLFDFVMLRIAYNKDHFNVEYSQAFDFVLAVGLNLIPVAAICFHDSMRRVASAHLRRFLRFFRPKNGHGSRTATSPRSPVSHCESPTFLSDAKRAKQRKKAPKALLSGRKLIFNRAEEQNVYFDELRKSWSTRGQKQRRKHRPRECLPRNGRRQKAATAFELALGRWRSHSDYRLTKTQLENGDKKDKLKWKSKTQSKFDQCLKGLIG</sequence>
<comment type="caution">
    <text evidence="7">The sequence shown here is derived from an EMBL/GenBank/DDBJ whole genome shotgun (WGS) entry which is preliminary data.</text>
</comment>
<name>A0ABD2L966_9BILA</name>
<keyword evidence="4 6" id="KW-0472">Membrane</keyword>
<evidence type="ECO:0000256" key="1">
    <source>
        <dbReference type="ARBA" id="ARBA00004141"/>
    </source>
</evidence>
<evidence type="ECO:0000256" key="2">
    <source>
        <dbReference type="ARBA" id="ARBA00022692"/>
    </source>
</evidence>
<dbReference type="Gene3D" id="1.20.1070.10">
    <property type="entry name" value="Rhodopsin 7-helix transmembrane proteins"/>
    <property type="match status" value="1"/>
</dbReference>
<feature type="transmembrane region" description="Helical" evidence="6">
    <location>
        <begin position="295"/>
        <end position="318"/>
    </location>
</feature>
<feature type="transmembrane region" description="Helical" evidence="6">
    <location>
        <begin position="118"/>
        <end position="149"/>
    </location>
</feature>
<keyword evidence="8" id="KW-1185">Reference proteome</keyword>
<dbReference type="Pfam" id="PF10292">
    <property type="entry name" value="7TM_GPCR_Srab"/>
    <property type="match status" value="1"/>
</dbReference>
<organism evidence="7 8">
    <name type="scientific">Heterodera trifolii</name>
    <dbReference type="NCBI Taxonomy" id="157864"/>
    <lineage>
        <taxon>Eukaryota</taxon>
        <taxon>Metazoa</taxon>
        <taxon>Ecdysozoa</taxon>
        <taxon>Nematoda</taxon>
        <taxon>Chromadorea</taxon>
        <taxon>Rhabditida</taxon>
        <taxon>Tylenchina</taxon>
        <taxon>Tylenchomorpha</taxon>
        <taxon>Tylenchoidea</taxon>
        <taxon>Heteroderidae</taxon>
        <taxon>Heteroderinae</taxon>
        <taxon>Heterodera</taxon>
    </lineage>
</organism>
<keyword evidence="3 6" id="KW-1133">Transmembrane helix</keyword>
<evidence type="ECO:0000256" key="4">
    <source>
        <dbReference type="ARBA" id="ARBA00023136"/>
    </source>
</evidence>
<feature type="transmembrane region" description="Helical" evidence="6">
    <location>
        <begin position="235"/>
        <end position="263"/>
    </location>
</feature>
<evidence type="ECO:0000256" key="5">
    <source>
        <dbReference type="SAM" id="MobiDB-lite"/>
    </source>
</evidence>
<dbReference type="PANTHER" id="PTHR47518">
    <property type="entry name" value="SERPENTINE RECEPTOR CLASS EPSILON-13-RELATED"/>
    <property type="match status" value="1"/>
</dbReference>
<feature type="transmembrane region" description="Helical" evidence="6">
    <location>
        <begin position="194"/>
        <end position="215"/>
    </location>
</feature>
<dbReference type="InterPro" id="IPR052854">
    <property type="entry name" value="Serpentine_rcpt_epsilon"/>
</dbReference>
<dbReference type="Proteomes" id="UP001620626">
    <property type="component" value="Unassembled WGS sequence"/>
</dbReference>